<dbReference type="KEGG" id="plue:EWM63_26430"/>
<name>A0A4P6L585_9BURK</name>
<dbReference type="OrthoDB" id="8760017at2"/>
<dbReference type="RefSeq" id="WP_130189197.1">
    <property type="nucleotide sequence ID" value="NZ_CP035913.1"/>
</dbReference>
<protein>
    <submittedName>
        <fullName evidence="2">Uncharacterized protein</fullName>
    </submittedName>
</protein>
<dbReference type="Proteomes" id="UP000290637">
    <property type="component" value="Chromosome"/>
</dbReference>
<organism evidence="2 3">
    <name type="scientific">Pseudoduganella lutea</name>
    <dbReference type="NCBI Taxonomy" id="321985"/>
    <lineage>
        <taxon>Bacteria</taxon>
        <taxon>Pseudomonadati</taxon>
        <taxon>Pseudomonadota</taxon>
        <taxon>Betaproteobacteria</taxon>
        <taxon>Burkholderiales</taxon>
        <taxon>Oxalobacteraceae</taxon>
        <taxon>Telluria group</taxon>
        <taxon>Pseudoduganella</taxon>
    </lineage>
</organism>
<feature type="region of interest" description="Disordered" evidence="1">
    <location>
        <begin position="56"/>
        <end position="76"/>
    </location>
</feature>
<evidence type="ECO:0000313" key="2">
    <source>
        <dbReference type="EMBL" id="QBE66088.1"/>
    </source>
</evidence>
<dbReference type="AlphaFoldDB" id="A0A4P6L585"/>
<accession>A0A4P6L585</accession>
<evidence type="ECO:0000313" key="3">
    <source>
        <dbReference type="Proteomes" id="UP000290637"/>
    </source>
</evidence>
<dbReference type="EMBL" id="CP035913">
    <property type="protein sequence ID" value="QBE66088.1"/>
    <property type="molecule type" value="Genomic_DNA"/>
</dbReference>
<evidence type="ECO:0000256" key="1">
    <source>
        <dbReference type="SAM" id="MobiDB-lite"/>
    </source>
</evidence>
<proteinExistence type="predicted"/>
<reference evidence="2 3" key="1">
    <citation type="submission" date="2019-02" db="EMBL/GenBank/DDBJ databases">
        <title>Draft Genome Sequences of Six Type Strains of the Genus Massilia.</title>
        <authorList>
            <person name="Miess H."/>
            <person name="Frediansyhah A."/>
            <person name="Gross H."/>
        </authorList>
    </citation>
    <scope>NUCLEOTIDE SEQUENCE [LARGE SCALE GENOMIC DNA]</scope>
    <source>
        <strain evidence="2 3">DSM 17473</strain>
    </source>
</reference>
<keyword evidence="3" id="KW-1185">Reference proteome</keyword>
<sequence length="76" mass="8696">MQPLDRRRDTDMAREIDRAITIEHIEGTLKAWSHLVQLGISPNAIRRVLELDSSARRRRRAAVPVERPSPEGLESV</sequence>
<gene>
    <name evidence="2" type="ORF">EWM63_26430</name>
</gene>